<protein>
    <submittedName>
        <fullName evidence="2">IS3 family transposase ISPye42</fullName>
    </submittedName>
</protein>
<dbReference type="PANTHER" id="PTHR46889:SF4">
    <property type="entry name" value="TRANSPOSASE INSO FOR INSERTION SEQUENCE ELEMENT IS911B-RELATED"/>
    <property type="match status" value="1"/>
</dbReference>
<dbReference type="InterPro" id="IPR012337">
    <property type="entry name" value="RNaseH-like_sf"/>
</dbReference>
<gene>
    <name evidence="2" type="ORF">SDC9_31456</name>
</gene>
<evidence type="ECO:0000313" key="2">
    <source>
        <dbReference type="EMBL" id="MPL85487.1"/>
    </source>
</evidence>
<reference evidence="2" key="1">
    <citation type="submission" date="2019-08" db="EMBL/GenBank/DDBJ databases">
        <authorList>
            <person name="Kucharzyk K."/>
            <person name="Murdoch R.W."/>
            <person name="Higgins S."/>
            <person name="Loffler F."/>
        </authorList>
    </citation>
    <scope>NUCLEOTIDE SEQUENCE</scope>
</reference>
<evidence type="ECO:0000259" key="1">
    <source>
        <dbReference type="Pfam" id="PF13333"/>
    </source>
</evidence>
<comment type="caution">
    <text evidence="2">The sequence shown here is derived from an EMBL/GenBank/DDBJ whole genome shotgun (WGS) entry which is preliminary data.</text>
</comment>
<dbReference type="Pfam" id="PF13333">
    <property type="entry name" value="rve_2"/>
    <property type="match status" value="1"/>
</dbReference>
<dbReference type="SUPFAM" id="SSF53098">
    <property type="entry name" value="Ribonuclease H-like"/>
    <property type="match status" value="1"/>
</dbReference>
<dbReference type="InterPro" id="IPR001584">
    <property type="entry name" value="Integrase_cat-core"/>
</dbReference>
<sequence>MESFFSSLKTERTARKVYRTRNEARADVFDYIERFCNPRRRHSKLGYISPVEFEARVMLA</sequence>
<dbReference type="AlphaFoldDB" id="A0A644V2Q0"/>
<proteinExistence type="predicted"/>
<dbReference type="InterPro" id="IPR050900">
    <property type="entry name" value="Transposase_IS3/IS150/IS904"/>
</dbReference>
<organism evidence="2">
    <name type="scientific">bioreactor metagenome</name>
    <dbReference type="NCBI Taxonomy" id="1076179"/>
    <lineage>
        <taxon>unclassified sequences</taxon>
        <taxon>metagenomes</taxon>
        <taxon>ecological metagenomes</taxon>
    </lineage>
</organism>
<dbReference type="EMBL" id="VSSQ01000206">
    <property type="protein sequence ID" value="MPL85487.1"/>
    <property type="molecule type" value="Genomic_DNA"/>
</dbReference>
<accession>A0A644V2Q0</accession>
<dbReference type="PANTHER" id="PTHR46889">
    <property type="entry name" value="TRANSPOSASE INSF FOR INSERTION SEQUENCE IS3B-RELATED"/>
    <property type="match status" value="1"/>
</dbReference>
<feature type="domain" description="Integrase catalytic" evidence="1">
    <location>
        <begin position="2"/>
        <end position="56"/>
    </location>
</feature>
<dbReference type="GO" id="GO:0015074">
    <property type="term" value="P:DNA integration"/>
    <property type="evidence" value="ECO:0007669"/>
    <property type="project" value="InterPro"/>
</dbReference>
<name>A0A644V2Q0_9ZZZZ</name>